<dbReference type="AlphaFoldDB" id="A0A6F8PX32"/>
<dbReference type="GO" id="GO:0005886">
    <property type="term" value="C:plasma membrane"/>
    <property type="evidence" value="ECO:0007669"/>
    <property type="project" value="UniProtKB-SubCell"/>
</dbReference>
<keyword evidence="10 13" id="KW-1133">Transmembrane helix</keyword>
<accession>A0A6F8PX32</accession>
<keyword evidence="6 12" id="KW-1003">Cell membrane</keyword>
<dbReference type="Pfam" id="PF03379">
    <property type="entry name" value="CcmB"/>
    <property type="match status" value="1"/>
</dbReference>
<comment type="similarity">
    <text evidence="3 12">Belongs to the CcmB/CycW/HelB family.</text>
</comment>
<protein>
    <recommendedName>
        <fullName evidence="4 12">Heme exporter protein B</fullName>
    </recommendedName>
</protein>
<evidence type="ECO:0000256" key="12">
    <source>
        <dbReference type="PIRNR" id="PIRNR002764"/>
    </source>
</evidence>
<evidence type="ECO:0000256" key="11">
    <source>
        <dbReference type="ARBA" id="ARBA00023136"/>
    </source>
</evidence>
<keyword evidence="15" id="KW-1185">Reference proteome</keyword>
<evidence type="ECO:0000256" key="7">
    <source>
        <dbReference type="ARBA" id="ARBA00022519"/>
    </source>
</evidence>
<dbReference type="Proteomes" id="UP000501726">
    <property type="component" value="Chromosome"/>
</dbReference>
<evidence type="ECO:0000256" key="13">
    <source>
        <dbReference type="SAM" id="Phobius"/>
    </source>
</evidence>
<evidence type="ECO:0000256" key="3">
    <source>
        <dbReference type="ARBA" id="ARBA00010544"/>
    </source>
</evidence>
<dbReference type="InterPro" id="IPR003544">
    <property type="entry name" value="Cyt_c_biogenesis_CcmB"/>
</dbReference>
<keyword evidence="7 12" id="KW-0997">Cell inner membrane</keyword>
<dbReference type="NCBIfam" id="TIGR01190">
    <property type="entry name" value="ccmB"/>
    <property type="match status" value="1"/>
</dbReference>
<reference evidence="15" key="1">
    <citation type="submission" date="2019-11" db="EMBL/GenBank/DDBJ databases">
        <title>Isolation and characterization of two novel species in the genus Thiomicrorhabdus.</title>
        <authorList>
            <person name="Mochizuki J."/>
            <person name="Kojima H."/>
            <person name="Fukui M."/>
        </authorList>
    </citation>
    <scope>NUCLEOTIDE SEQUENCE [LARGE SCALE GENOMIC DNA]</scope>
    <source>
        <strain evidence="15">aks77</strain>
    </source>
</reference>
<feature type="transmembrane region" description="Helical" evidence="13">
    <location>
        <begin position="126"/>
        <end position="151"/>
    </location>
</feature>
<keyword evidence="9 12" id="KW-0201">Cytochrome c-type biogenesis</keyword>
<dbReference type="GO" id="GO:0015232">
    <property type="term" value="F:heme transmembrane transporter activity"/>
    <property type="evidence" value="ECO:0007669"/>
    <property type="project" value="InterPro"/>
</dbReference>
<gene>
    <name evidence="14" type="primary">ccmB</name>
    <name evidence="14" type="ORF">THMIRHAS_20520</name>
</gene>
<evidence type="ECO:0000256" key="9">
    <source>
        <dbReference type="ARBA" id="ARBA00022748"/>
    </source>
</evidence>
<feature type="transmembrane region" description="Helical" evidence="13">
    <location>
        <begin position="21"/>
        <end position="42"/>
    </location>
</feature>
<dbReference type="EMBL" id="AP021889">
    <property type="protein sequence ID" value="BBP46679.1"/>
    <property type="molecule type" value="Genomic_DNA"/>
</dbReference>
<dbReference type="GO" id="GO:0017004">
    <property type="term" value="P:cytochrome complex assembly"/>
    <property type="evidence" value="ECO:0007669"/>
    <property type="project" value="UniProtKB-KW"/>
</dbReference>
<dbReference type="InterPro" id="IPR026031">
    <property type="entry name" value="Cyt_c_CcmB_bac"/>
</dbReference>
<feature type="transmembrane region" description="Helical" evidence="13">
    <location>
        <begin position="160"/>
        <end position="181"/>
    </location>
</feature>
<dbReference type="PRINTS" id="PR01414">
    <property type="entry name" value="CCMBBIOGNSIS"/>
</dbReference>
<dbReference type="KEGG" id="tse:THMIRHAS_20520"/>
<dbReference type="RefSeq" id="WP_173273556.1">
    <property type="nucleotide sequence ID" value="NZ_AP021889.1"/>
</dbReference>
<comment type="subcellular location">
    <subcellularLocation>
        <location evidence="2">Cell inner membrane</location>
        <topology evidence="2">Multi-pass membrane protein</topology>
    </subcellularLocation>
</comment>
<dbReference type="PANTHER" id="PTHR30070:SF1">
    <property type="entry name" value="CYTOCHROME C BIOGENESIS B-RELATED"/>
    <property type="match status" value="1"/>
</dbReference>
<keyword evidence="11 12" id="KW-0472">Membrane</keyword>
<evidence type="ECO:0000256" key="4">
    <source>
        <dbReference type="ARBA" id="ARBA00016452"/>
    </source>
</evidence>
<sequence length="222" mass="23794">MRGFLYLIKRDLILAYRRRGEFSNSLVFFGLVVLLFPIGIGASEKLLSEVAPGLIWIAALLATMLSLDNLFKEDFQDGTLEQWALSKHSLVSFAWARLFSHWVITALPLIVVAPLFAVSLSLPADAIWVLVLSLLLGTPLLIFIGGIGVALTTGLKKSSLLLPLLVLPFYIPVLIFGASAVEVTAAGWSASGQLYVLGALFVLGISLAPFAVAAALKVSVSQ</sequence>
<evidence type="ECO:0000256" key="8">
    <source>
        <dbReference type="ARBA" id="ARBA00022692"/>
    </source>
</evidence>
<proteinExistence type="inferred from homology"/>
<keyword evidence="8 13" id="KW-0812">Transmembrane</keyword>
<evidence type="ECO:0000256" key="10">
    <source>
        <dbReference type="ARBA" id="ARBA00022989"/>
    </source>
</evidence>
<feature type="transmembrane region" description="Helical" evidence="13">
    <location>
        <begin position="92"/>
        <end position="120"/>
    </location>
</feature>
<organism evidence="14 15">
    <name type="scientific">Thiosulfatimonas sediminis</name>
    <dbReference type="NCBI Taxonomy" id="2675054"/>
    <lineage>
        <taxon>Bacteria</taxon>
        <taxon>Pseudomonadati</taxon>
        <taxon>Pseudomonadota</taxon>
        <taxon>Gammaproteobacteria</taxon>
        <taxon>Thiotrichales</taxon>
        <taxon>Piscirickettsiaceae</taxon>
        <taxon>Thiosulfatimonas</taxon>
    </lineage>
</organism>
<keyword evidence="5 12" id="KW-0813">Transport</keyword>
<dbReference type="PIRSF" id="PIRSF002764">
    <property type="entry name" value="CcmB"/>
    <property type="match status" value="1"/>
</dbReference>
<evidence type="ECO:0000313" key="15">
    <source>
        <dbReference type="Proteomes" id="UP000501726"/>
    </source>
</evidence>
<comment type="function">
    <text evidence="1 12">Required for the export of heme to the periplasm for the biogenesis of c-type cytochromes.</text>
</comment>
<evidence type="ECO:0000256" key="2">
    <source>
        <dbReference type="ARBA" id="ARBA00004429"/>
    </source>
</evidence>
<feature type="transmembrane region" description="Helical" evidence="13">
    <location>
        <begin position="193"/>
        <end position="216"/>
    </location>
</feature>
<name>A0A6F8PX32_9GAMM</name>
<evidence type="ECO:0000256" key="1">
    <source>
        <dbReference type="ARBA" id="ARBA00002442"/>
    </source>
</evidence>
<evidence type="ECO:0000256" key="6">
    <source>
        <dbReference type="ARBA" id="ARBA00022475"/>
    </source>
</evidence>
<evidence type="ECO:0000256" key="5">
    <source>
        <dbReference type="ARBA" id="ARBA00022448"/>
    </source>
</evidence>
<dbReference type="GO" id="GO:1903607">
    <property type="term" value="P:cytochrome c biosynthetic process"/>
    <property type="evidence" value="ECO:0007669"/>
    <property type="project" value="TreeGrafter"/>
</dbReference>
<evidence type="ECO:0000313" key="14">
    <source>
        <dbReference type="EMBL" id="BBP46679.1"/>
    </source>
</evidence>
<dbReference type="PANTHER" id="PTHR30070">
    <property type="entry name" value="HEME EXPORTER PROTEIN B"/>
    <property type="match status" value="1"/>
</dbReference>